<evidence type="ECO:0000313" key="2">
    <source>
        <dbReference type="EMBL" id="KAJ1105529.1"/>
    </source>
</evidence>
<dbReference type="Proteomes" id="UP001066276">
    <property type="component" value="Chromosome 9"/>
</dbReference>
<dbReference type="AlphaFoldDB" id="A0AAV7MSU2"/>
<feature type="compositionally biased region" description="Polar residues" evidence="1">
    <location>
        <begin position="180"/>
        <end position="195"/>
    </location>
</feature>
<evidence type="ECO:0000256" key="1">
    <source>
        <dbReference type="SAM" id="MobiDB-lite"/>
    </source>
</evidence>
<gene>
    <name evidence="2" type="ORF">NDU88_002934</name>
</gene>
<reference evidence="2" key="1">
    <citation type="journal article" date="2022" name="bioRxiv">
        <title>Sequencing and chromosome-scale assembly of the giantPleurodeles waltlgenome.</title>
        <authorList>
            <person name="Brown T."/>
            <person name="Elewa A."/>
            <person name="Iarovenko S."/>
            <person name="Subramanian E."/>
            <person name="Araus A.J."/>
            <person name="Petzold A."/>
            <person name="Susuki M."/>
            <person name="Suzuki K.-i.T."/>
            <person name="Hayashi T."/>
            <person name="Toyoda A."/>
            <person name="Oliveira C."/>
            <person name="Osipova E."/>
            <person name="Leigh N.D."/>
            <person name="Simon A."/>
            <person name="Yun M.H."/>
        </authorList>
    </citation>
    <scope>NUCLEOTIDE SEQUENCE</scope>
    <source>
        <strain evidence="2">20211129_DDA</strain>
        <tissue evidence="2">Liver</tissue>
    </source>
</reference>
<feature type="region of interest" description="Disordered" evidence="1">
    <location>
        <begin position="1"/>
        <end position="195"/>
    </location>
</feature>
<feature type="compositionally biased region" description="Basic and acidic residues" evidence="1">
    <location>
        <begin position="1"/>
        <end position="22"/>
    </location>
</feature>
<accession>A0AAV7MSU2</accession>
<organism evidence="2 3">
    <name type="scientific">Pleurodeles waltl</name>
    <name type="common">Iberian ribbed newt</name>
    <dbReference type="NCBI Taxonomy" id="8319"/>
    <lineage>
        <taxon>Eukaryota</taxon>
        <taxon>Metazoa</taxon>
        <taxon>Chordata</taxon>
        <taxon>Craniata</taxon>
        <taxon>Vertebrata</taxon>
        <taxon>Euteleostomi</taxon>
        <taxon>Amphibia</taxon>
        <taxon>Batrachia</taxon>
        <taxon>Caudata</taxon>
        <taxon>Salamandroidea</taxon>
        <taxon>Salamandridae</taxon>
        <taxon>Pleurodelinae</taxon>
        <taxon>Pleurodeles</taxon>
    </lineage>
</organism>
<dbReference type="EMBL" id="JANPWB010000013">
    <property type="protein sequence ID" value="KAJ1105529.1"/>
    <property type="molecule type" value="Genomic_DNA"/>
</dbReference>
<protein>
    <submittedName>
        <fullName evidence="2">Uncharacterized protein</fullName>
    </submittedName>
</protein>
<sequence length="258" mass="29203">MEGKTLLNPEERDGFRREETHRGGGAGQKSEEEDPRETRGEGRQNEKTCEEGERRGGKQTGEKTQKEGERQEEDHCEEGSRPVHRKRSEEEDQRETRVEGRQNKKTYEEDERKLGTIGKRPRRGARCGKEPRDMSLHQSATLEVEFTRSAAEKQGESDLGSLDSAENSEQELDLLEQGTGLVSDSSDSQEAGSAGSYSNMLNSLTDLDCGQICDTQKIVKELIDSSGDRRANKWRRLLMEWKNSNLPVKATRKSDQDE</sequence>
<feature type="compositionally biased region" description="Basic and acidic residues" evidence="1">
    <location>
        <begin position="94"/>
        <end position="114"/>
    </location>
</feature>
<keyword evidence="3" id="KW-1185">Reference proteome</keyword>
<feature type="compositionally biased region" description="Basic and acidic residues" evidence="1">
    <location>
        <begin position="36"/>
        <end position="81"/>
    </location>
</feature>
<name>A0AAV7MSU2_PLEWA</name>
<evidence type="ECO:0000313" key="3">
    <source>
        <dbReference type="Proteomes" id="UP001066276"/>
    </source>
</evidence>
<proteinExistence type="predicted"/>
<comment type="caution">
    <text evidence="2">The sequence shown here is derived from an EMBL/GenBank/DDBJ whole genome shotgun (WGS) entry which is preliminary data.</text>
</comment>